<dbReference type="AlphaFoldDB" id="A0A510K1V3"/>
<evidence type="ECO:0000313" key="3">
    <source>
        <dbReference type="Proteomes" id="UP000321378"/>
    </source>
</evidence>
<reference evidence="2 3" key="2">
    <citation type="submission" date="2019-07" db="EMBL/GenBank/DDBJ databases">
        <title>Complete Genome Sequence of Leptotrichia trevisanii Strain JMUB3935.</title>
        <authorList>
            <person name="Watanabe S."/>
            <person name="Cui L."/>
        </authorList>
    </citation>
    <scope>NUCLEOTIDE SEQUENCE [LARGE SCALE GENOMIC DNA]</scope>
    <source>
        <strain evidence="2 3">JMUB3935</strain>
    </source>
</reference>
<reference evidence="1 4" key="1">
    <citation type="submission" date="2019-07" db="EMBL/GenBank/DDBJ databases">
        <title>Complete Genome Sequence of Leptotrichia trevisanii Strain JMUB3870.</title>
        <authorList>
            <person name="Watanabe S."/>
            <person name="Cui L."/>
        </authorList>
    </citation>
    <scope>NUCLEOTIDE SEQUENCE [LARGE SCALE GENOMIC DNA]</scope>
    <source>
        <strain evidence="1 4">JMUB3870</strain>
    </source>
</reference>
<protein>
    <submittedName>
        <fullName evidence="1">Uncharacterized protein</fullName>
    </submittedName>
</protein>
<proteinExistence type="predicted"/>
<keyword evidence="4" id="KW-1185">Reference proteome</keyword>
<organism evidence="1 4">
    <name type="scientific">Leptotrichia trevisanii</name>
    <dbReference type="NCBI Taxonomy" id="109328"/>
    <lineage>
        <taxon>Bacteria</taxon>
        <taxon>Fusobacteriati</taxon>
        <taxon>Fusobacteriota</taxon>
        <taxon>Fusobacteriia</taxon>
        <taxon>Fusobacteriales</taxon>
        <taxon>Leptotrichiaceae</taxon>
        <taxon>Leptotrichia</taxon>
    </lineage>
</organism>
<dbReference type="EMBL" id="AP019840">
    <property type="protein sequence ID" value="BBM52331.1"/>
    <property type="molecule type" value="Genomic_DNA"/>
</dbReference>
<gene>
    <name evidence="1" type="ORF">JMUB3870_1315</name>
    <name evidence="2" type="ORF">JMUB3935_1309</name>
</gene>
<dbReference type="OrthoDB" id="9867808at2"/>
<evidence type="ECO:0000313" key="2">
    <source>
        <dbReference type="EMBL" id="BBM52331.1"/>
    </source>
</evidence>
<sequence>MFVRLVDKKSKQGVAININTILYVSERKEENRNFLCIETIKGVYKIYFESEEARSKAFEALIRKKGILNLEGVEQSFFRSIK</sequence>
<dbReference type="Proteomes" id="UP000321378">
    <property type="component" value="Chromosome"/>
</dbReference>
<evidence type="ECO:0000313" key="1">
    <source>
        <dbReference type="EMBL" id="BBM45197.1"/>
    </source>
</evidence>
<dbReference type="RefSeq" id="WP_026748784.1">
    <property type="nucleotide sequence ID" value="NZ_AP019831.1"/>
</dbReference>
<name>A0A510K1V3_9FUSO</name>
<accession>A0A510K1V3</accession>
<dbReference type="EMBL" id="AP019831">
    <property type="protein sequence ID" value="BBM45197.1"/>
    <property type="molecule type" value="Genomic_DNA"/>
</dbReference>
<evidence type="ECO:0000313" key="4">
    <source>
        <dbReference type="Proteomes" id="UP000422644"/>
    </source>
</evidence>
<dbReference type="STRING" id="1122173.GCA_000482505_02478"/>
<dbReference type="Proteomes" id="UP000422644">
    <property type="component" value="Chromosome"/>
</dbReference>